<dbReference type="Gene3D" id="3.90.660.20">
    <property type="entry name" value="Protoporphyrinogen oxidase, mitochondrial, domain 2"/>
    <property type="match status" value="1"/>
</dbReference>
<keyword evidence="11 12" id="KW-0350">Heme biosynthesis</keyword>
<evidence type="ECO:0000313" key="15">
    <source>
        <dbReference type="EMBL" id="ALA67305.1"/>
    </source>
</evidence>
<dbReference type="PATRIC" id="fig|1408189.4.peg.1147"/>
<dbReference type="Proteomes" id="UP000058446">
    <property type="component" value="Chromosome"/>
</dbReference>
<evidence type="ECO:0000259" key="14">
    <source>
        <dbReference type="Pfam" id="PF01593"/>
    </source>
</evidence>
<evidence type="ECO:0000256" key="1">
    <source>
        <dbReference type="ARBA" id="ARBA00001755"/>
    </source>
</evidence>
<comment type="subcellular location">
    <subcellularLocation>
        <location evidence="12">Cytoplasm</location>
    </subcellularLocation>
</comment>
<feature type="compositionally biased region" description="Basic and acidic residues" evidence="13">
    <location>
        <begin position="233"/>
        <end position="242"/>
    </location>
</feature>
<comment type="function">
    <text evidence="3 12">Involved in coproporphyrin-dependent heme b biosynthesis. Catalyzes the oxidation of coproporphyrinogen III to coproporphyrin III.</text>
</comment>
<dbReference type="OrthoDB" id="4496419at2"/>
<evidence type="ECO:0000256" key="9">
    <source>
        <dbReference type="ARBA" id="ARBA00022827"/>
    </source>
</evidence>
<dbReference type="Gene3D" id="3.50.50.60">
    <property type="entry name" value="FAD/NAD(P)-binding domain"/>
    <property type="match status" value="1"/>
</dbReference>
<dbReference type="InterPro" id="IPR004572">
    <property type="entry name" value="Protoporphyrinogen_oxidase"/>
</dbReference>
<dbReference type="KEGG" id="clw:CLAC_05750"/>
<comment type="cofactor">
    <cofactor evidence="2 12">
        <name>FAD</name>
        <dbReference type="ChEBI" id="CHEBI:57692"/>
    </cofactor>
</comment>
<evidence type="ECO:0000256" key="2">
    <source>
        <dbReference type="ARBA" id="ARBA00001974"/>
    </source>
</evidence>
<dbReference type="InterPro" id="IPR050464">
    <property type="entry name" value="Zeta_carotene_desat/Oxidored"/>
</dbReference>
<keyword evidence="16" id="KW-1185">Reference proteome</keyword>
<dbReference type="AlphaFoldDB" id="A0A0K2GZU4"/>
<reference evidence="15 16" key="1">
    <citation type="submission" date="2013-10" db="EMBL/GenBank/DDBJ databases">
        <title>Complete genome sequence of Corynebacterium lactis DSM 45799(T), isolated from raw cow milk.</title>
        <authorList>
            <person name="Ruckert C."/>
            <person name="Albersmeier A."/>
            <person name="Lipski A."/>
            <person name="Kalinowski J."/>
        </authorList>
    </citation>
    <scope>NUCLEOTIDE SEQUENCE [LARGE SCALE GENOMIC DNA]</scope>
    <source>
        <strain evidence="15 16">RW2-5</strain>
    </source>
</reference>
<dbReference type="UniPathway" id="UPA00252"/>
<dbReference type="SUPFAM" id="SSF54373">
    <property type="entry name" value="FAD-linked reductases, C-terminal domain"/>
    <property type="match status" value="1"/>
</dbReference>
<comment type="similarity">
    <text evidence="5 12">Belongs to the protoporphyrinogen/coproporphyrinogen oxidase family. Coproporphyrinogen III oxidase subfamily.</text>
</comment>
<keyword evidence="8 12" id="KW-0285">Flavoprotein</keyword>
<dbReference type="PANTHER" id="PTHR42923">
    <property type="entry name" value="PROTOPORPHYRINOGEN OXIDASE"/>
    <property type="match status" value="1"/>
</dbReference>
<dbReference type="Pfam" id="PF01593">
    <property type="entry name" value="Amino_oxidase"/>
    <property type="match status" value="1"/>
</dbReference>
<dbReference type="GO" id="GO:0006783">
    <property type="term" value="P:heme biosynthetic process"/>
    <property type="evidence" value="ECO:0007669"/>
    <property type="project" value="UniProtKB-UniRule"/>
</dbReference>
<evidence type="ECO:0000313" key="16">
    <source>
        <dbReference type="Proteomes" id="UP000058446"/>
    </source>
</evidence>
<evidence type="ECO:0000256" key="11">
    <source>
        <dbReference type="ARBA" id="ARBA00023133"/>
    </source>
</evidence>
<evidence type="ECO:0000256" key="3">
    <source>
        <dbReference type="ARBA" id="ARBA00002185"/>
    </source>
</evidence>
<evidence type="ECO:0000256" key="4">
    <source>
        <dbReference type="ARBA" id="ARBA00004744"/>
    </source>
</evidence>
<feature type="region of interest" description="Disordered" evidence="13">
    <location>
        <begin position="220"/>
        <end position="245"/>
    </location>
</feature>
<comment type="pathway">
    <text evidence="4 12">Porphyrin-containing compound metabolism; protoheme biosynthesis.</text>
</comment>
<keyword evidence="12" id="KW-0963">Cytoplasm</keyword>
<dbReference type="EC" id="1.3.3.15" evidence="6 12"/>
<gene>
    <name evidence="15" type="ORF">CLAC_05750</name>
</gene>
<dbReference type="NCBIfam" id="TIGR00562">
    <property type="entry name" value="proto_IX_ox"/>
    <property type="match status" value="1"/>
</dbReference>
<evidence type="ECO:0000256" key="10">
    <source>
        <dbReference type="ARBA" id="ARBA00023002"/>
    </source>
</evidence>
<keyword evidence="9 12" id="KW-0274">FAD</keyword>
<comment type="catalytic activity">
    <reaction evidence="1">
        <text>coproporphyrinogen III + 3 O2 = coproporphyrin III + 3 H2O2</text>
        <dbReference type="Rhea" id="RHEA:43436"/>
        <dbReference type="ChEBI" id="CHEBI:15379"/>
        <dbReference type="ChEBI" id="CHEBI:16240"/>
        <dbReference type="ChEBI" id="CHEBI:57309"/>
        <dbReference type="ChEBI" id="CHEBI:131725"/>
        <dbReference type="EC" id="1.3.3.15"/>
    </reaction>
    <physiologicalReaction direction="left-to-right" evidence="1">
        <dbReference type="Rhea" id="RHEA:43437"/>
    </physiologicalReaction>
</comment>
<dbReference type="InterPro" id="IPR036188">
    <property type="entry name" value="FAD/NAD-bd_sf"/>
</dbReference>
<dbReference type="Gene3D" id="1.10.3110.10">
    <property type="entry name" value="protoporphyrinogen ix oxidase, domain 3"/>
    <property type="match status" value="1"/>
</dbReference>
<dbReference type="SUPFAM" id="SSF51905">
    <property type="entry name" value="FAD/NAD(P)-binding domain"/>
    <property type="match status" value="1"/>
</dbReference>
<evidence type="ECO:0000256" key="13">
    <source>
        <dbReference type="SAM" id="MobiDB-lite"/>
    </source>
</evidence>
<dbReference type="PANTHER" id="PTHR42923:SF3">
    <property type="entry name" value="PROTOPORPHYRINOGEN OXIDASE"/>
    <property type="match status" value="1"/>
</dbReference>
<proteinExistence type="inferred from homology"/>
<evidence type="ECO:0000256" key="12">
    <source>
        <dbReference type="RuleBase" id="RU364052"/>
    </source>
</evidence>
<sequence>MVVKPQTVAVIGAGISGLTSAYELRRRLGPGARIVVVDGAEKIGGKLKTVLTERGPLEVGAEAYLAFRKDATDFFTKLGLGDQLVPPSTYPSQLYVGGKLRQLPRNTIMGIPASPGGLEDLLPAKTLETIANESNLELSAGIHWVPGDDMNVGQLVAARFGPDVVDRIVSPLLGGVYSSTAYDLGIRATIPQLANALDSMASAGEFVSLGGAVKRVLDGRKQAQQPRLGSEAVHSEGKEGKPIPKRPPVFKTFRDGFEVLYSTLAEESGAELILGTVGTAIRRVDTGFELSLEPTSASEESHESLLADGVVVAAPAKSTAQLVAKLVPDAGEIIGGVDAASCAVVAMCFDSAEGLPEINGVLCEINSGLCAKAFTISSRKWPHISEGYPAVVRASFGRLDDDSAVHLSDEELVEHAKRDLAQATGFAVEPAETIVQRWWNGIPKFDVGHGQLMDFATADVATVPGLALTGAWLSGPGIPECIANAREAAAKVAAEIN</sequence>
<evidence type="ECO:0000256" key="6">
    <source>
        <dbReference type="ARBA" id="ARBA00012402"/>
    </source>
</evidence>
<organism evidence="15 16">
    <name type="scientific">Corynebacterium lactis RW2-5</name>
    <dbReference type="NCBI Taxonomy" id="1408189"/>
    <lineage>
        <taxon>Bacteria</taxon>
        <taxon>Bacillati</taxon>
        <taxon>Actinomycetota</taxon>
        <taxon>Actinomycetes</taxon>
        <taxon>Mycobacteriales</taxon>
        <taxon>Corynebacteriaceae</taxon>
        <taxon>Corynebacterium</taxon>
    </lineage>
</organism>
<name>A0A0K2GZU4_9CORY</name>
<dbReference type="GO" id="GO:0005737">
    <property type="term" value="C:cytoplasm"/>
    <property type="evidence" value="ECO:0007669"/>
    <property type="project" value="UniProtKB-SubCell"/>
</dbReference>
<feature type="domain" description="Amine oxidase" evidence="14">
    <location>
        <begin position="15"/>
        <end position="492"/>
    </location>
</feature>
<dbReference type="GO" id="GO:0004729">
    <property type="term" value="F:oxygen-dependent protoporphyrinogen oxidase activity"/>
    <property type="evidence" value="ECO:0007669"/>
    <property type="project" value="UniProtKB-UniRule"/>
</dbReference>
<dbReference type="InterPro" id="IPR002937">
    <property type="entry name" value="Amino_oxidase"/>
</dbReference>
<dbReference type="RefSeq" id="WP_053412070.1">
    <property type="nucleotide sequence ID" value="NZ_CP006841.1"/>
</dbReference>
<dbReference type="STRING" id="1408189.CLAC_05750"/>
<evidence type="ECO:0000256" key="7">
    <source>
        <dbReference type="ARBA" id="ARBA00019046"/>
    </source>
</evidence>
<dbReference type="EMBL" id="CP006841">
    <property type="protein sequence ID" value="ALA67305.1"/>
    <property type="molecule type" value="Genomic_DNA"/>
</dbReference>
<evidence type="ECO:0000256" key="8">
    <source>
        <dbReference type="ARBA" id="ARBA00022630"/>
    </source>
</evidence>
<accession>A0A0K2GZU4</accession>
<keyword evidence="10 12" id="KW-0560">Oxidoreductase</keyword>
<evidence type="ECO:0000256" key="5">
    <source>
        <dbReference type="ARBA" id="ARBA00008310"/>
    </source>
</evidence>
<protein>
    <recommendedName>
        <fullName evidence="7 12">Coproporphyrinogen III oxidase</fullName>
        <ecNumber evidence="6 12">1.3.3.15</ecNumber>
    </recommendedName>
</protein>